<keyword evidence="4" id="KW-0347">Helicase</keyword>
<dbReference type="SMART" id="SM00487">
    <property type="entry name" value="DEXDc"/>
    <property type="match status" value="1"/>
</dbReference>
<dbReference type="GO" id="GO:0003724">
    <property type="term" value="F:RNA helicase activity"/>
    <property type="evidence" value="ECO:0007669"/>
    <property type="project" value="UniProtKB-EC"/>
</dbReference>
<evidence type="ECO:0000259" key="8">
    <source>
        <dbReference type="PROSITE" id="PS51194"/>
    </source>
</evidence>
<dbReference type="InterPro" id="IPR001650">
    <property type="entry name" value="Helicase_C-like"/>
</dbReference>
<name>A0A1B6CUG5_9HEMI</name>
<dbReference type="PANTHER" id="PTHR47959:SF13">
    <property type="entry name" value="ATP-DEPENDENT RNA HELICASE RHLE"/>
    <property type="match status" value="1"/>
</dbReference>
<reference evidence="10" key="1">
    <citation type="submission" date="2015-12" db="EMBL/GenBank/DDBJ databases">
        <title>De novo transcriptome assembly of four potential Pierce s Disease insect vectors from Arizona vineyards.</title>
        <authorList>
            <person name="Tassone E.E."/>
        </authorList>
    </citation>
    <scope>NUCLEOTIDE SEQUENCE</scope>
</reference>
<proteinExistence type="predicted"/>
<feature type="domain" description="DEAD-box RNA helicase Q" evidence="9">
    <location>
        <begin position="28"/>
        <end position="56"/>
    </location>
</feature>
<organism evidence="10">
    <name type="scientific">Clastoptera arizonana</name>
    <name type="common">Arizona spittle bug</name>
    <dbReference type="NCBI Taxonomy" id="38151"/>
    <lineage>
        <taxon>Eukaryota</taxon>
        <taxon>Metazoa</taxon>
        <taxon>Ecdysozoa</taxon>
        <taxon>Arthropoda</taxon>
        <taxon>Hexapoda</taxon>
        <taxon>Insecta</taxon>
        <taxon>Pterygota</taxon>
        <taxon>Neoptera</taxon>
        <taxon>Paraneoptera</taxon>
        <taxon>Hemiptera</taxon>
        <taxon>Auchenorrhyncha</taxon>
        <taxon>Cercopoidea</taxon>
        <taxon>Clastopteridae</taxon>
        <taxon>Clastoptera</taxon>
    </lineage>
</organism>
<keyword evidence="3" id="KW-0378">Hydrolase</keyword>
<evidence type="ECO:0000256" key="1">
    <source>
        <dbReference type="ARBA" id="ARBA00012552"/>
    </source>
</evidence>
<dbReference type="GO" id="GO:0016787">
    <property type="term" value="F:hydrolase activity"/>
    <property type="evidence" value="ECO:0007669"/>
    <property type="project" value="UniProtKB-KW"/>
</dbReference>
<evidence type="ECO:0000256" key="4">
    <source>
        <dbReference type="ARBA" id="ARBA00022806"/>
    </source>
</evidence>
<dbReference type="SMART" id="SM00490">
    <property type="entry name" value="HELICc"/>
    <property type="match status" value="1"/>
</dbReference>
<evidence type="ECO:0000313" key="10">
    <source>
        <dbReference type="EMBL" id="JAS17132.1"/>
    </source>
</evidence>
<feature type="short sequence motif" description="Q motif" evidence="6">
    <location>
        <begin position="28"/>
        <end position="56"/>
    </location>
</feature>
<dbReference type="PROSITE" id="PS51192">
    <property type="entry name" value="HELICASE_ATP_BIND_1"/>
    <property type="match status" value="1"/>
</dbReference>
<protein>
    <recommendedName>
        <fullName evidence="1">RNA helicase</fullName>
        <ecNumber evidence="1">3.6.4.13</ecNumber>
    </recommendedName>
</protein>
<dbReference type="InterPro" id="IPR014001">
    <property type="entry name" value="Helicase_ATP-bd"/>
</dbReference>
<dbReference type="PROSITE" id="PS51195">
    <property type="entry name" value="Q_MOTIF"/>
    <property type="match status" value="1"/>
</dbReference>
<dbReference type="GO" id="GO:0003676">
    <property type="term" value="F:nucleic acid binding"/>
    <property type="evidence" value="ECO:0007669"/>
    <property type="project" value="InterPro"/>
</dbReference>
<dbReference type="InterPro" id="IPR050079">
    <property type="entry name" value="DEAD_box_RNA_helicase"/>
</dbReference>
<gene>
    <name evidence="10" type="ORF">g.9288</name>
</gene>
<evidence type="ECO:0000256" key="5">
    <source>
        <dbReference type="ARBA" id="ARBA00022840"/>
    </source>
</evidence>
<dbReference type="GO" id="GO:0005524">
    <property type="term" value="F:ATP binding"/>
    <property type="evidence" value="ECO:0007669"/>
    <property type="project" value="UniProtKB-KW"/>
</dbReference>
<dbReference type="InterPro" id="IPR011545">
    <property type="entry name" value="DEAD/DEAH_box_helicase_dom"/>
</dbReference>
<feature type="domain" description="Helicase C-terminal" evidence="8">
    <location>
        <begin position="263"/>
        <end position="409"/>
    </location>
</feature>
<dbReference type="CDD" id="cd18787">
    <property type="entry name" value="SF2_C_DEAD"/>
    <property type="match status" value="1"/>
</dbReference>
<sequence>MNEKKMAQIAHNFNSKHRSDDVILRENVNFQSYGFSNPVAKGLEDAGFVKPSPIQFKSISEGLIGFDLIIESKSGTGKTLVFTLVLLETVDFSVNSLQAIVLAPTREVADQNYEVMMTIGKNIKGLKVERFIGGLPVKNDVERLKNCNIAIGSPGRLVHLLKGQSLIYVTHIVLDEADILMESFKNEIRSLLSECSYWRQVIACSATYTPEALTWIKKYMNDSAKHIQTSSDKQPCLLGIRQYMCIIPEDGNSARICKTKQNLLLDLLSKTKFTQCFIFTKYQLRATSLSNVLQSAGHSSIWLNGKQPQELRFEILNKFKKLNYRILVSTDLVARGIDIENIDLVINYDLPFDISTYFHRMGRAGRFGSNGMVISMVSDGQELSKFQNTIRPENRSSIYILQPNQISIDLLTCDTFDFKTIENITEECNKTDTSTKKRGTDVCLLEINKIGEEDGNNISNSGKIKASLNAFNEKKDSDRNFHIYCKCQKLIINISDIEESTNDFCVNTDQPLNKVKLPLCTPFVIVKDKVIPFMNINDFEGYKSGISSETIKKIKAVDNLNTLQKQQISQDLSNFVTQYQGKNEHNTKILESVAVKYSAICKKEEMYLKLSGFISEHSLESLDFDNIYNLIDEIKVPETEVTLLKMNTCKYKKLHVNVINLGEMNSFLYKEQKQCAKKIPILNCSSFSTKLPNPSFKNILEYLGSTNTDCGMENRSLFKEETSSLNISDYSLQKHSAHCSETMPLNGKNPPLNPKNPYTVENQKNGGCSILNKDMHTKNHCIKGTKTVQDSNKYNEFPLEKLIKVHTDFTYPTEIHDVDKKGESNKNASLQADIHAWHHIKKHQPLGLGPKIGQDSWKNEQTKIKKDENLSKYKGECYDRYNTVQENVGYCTNCMPIENDHSKKHTDSFNYRGYFNICNSQAQKYNSFKINDSSSECCLACRYSTEYIDQKSTYTNTLRRHTSQNMYPICSKCCYSRKLLCNGDPFYRDCDSFTNETILRAIRSLRKVRRDIHFTCYPKKCRICNV</sequence>
<keyword evidence="5" id="KW-0067">ATP-binding</keyword>
<evidence type="ECO:0000256" key="2">
    <source>
        <dbReference type="ARBA" id="ARBA00022741"/>
    </source>
</evidence>
<dbReference type="AlphaFoldDB" id="A0A1B6CUG5"/>
<dbReference type="InterPro" id="IPR027417">
    <property type="entry name" value="P-loop_NTPase"/>
</dbReference>
<dbReference type="EMBL" id="GEDC01020166">
    <property type="protein sequence ID" value="JAS17132.1"/>
    <property type="molecule type" value="Transcribed_RNA"/>
</dbReference>
<keyword evidence="2" id="KW-0547">Nucleotide-binding</keyword>
<dbReference type="Pfam" id="PF00271">
    <property type="entry name" value="Helicase_C"/>
    <property type="match status" value="1"/>
</dbReference>
<dbReference type="InterPro" id="IPR014014">
    <property type="entry name" value="RNA_helicase_DEAD_Q_motif"/>
</dbReference>
<dbReference type="PROSITE" id="PS51194">
    <property type="entry name" value="HELICASE_CTER"/>
    <property type="match status" value="1"/>
</dbReference>
<dbReference type="EC" id="3.6.4.13" evidence="1"/>
<evidence type="ECO:0000259" key="7">
    <source>
        <dbReference type="PROSITE" id="PS51192"/>
    </source>
</evidence>
<feature type="domain" description="Helicase ATP-binding" evidence="7">
    <location>
        <begin position="59"/>
        <end position="226"/>
    </location>
</feature>
<dbReference type="PANTHER" id="PTHR47959">
    <property type="entry name" value="ATP-DEPENDENT RNA HELICASE RHLE-RELATED"/>
    <property type="match status" value="1"/>
</dbReference>
<dbReference type="Gene3D" id="3.40.50.300">
    <property type="entry name" value="P-loop containing nucleotide triphosphate hydrolases"/>
    <property type="match status" value="2"/>
</dbReference>
<evidence type="ECO:0000259" key="9">
    <source>
        <dbReference type="PROSITE" id="PS51195"/>
    </source>
</evidence>
<evidence type="ECO:0000256" key="6">
    <source>
        <dbReference type="PROSITE-ProRule" id="PRU00552"/>
    </source>
</evidence>
<dbReference type="SUPFAM" id="SSF52540">
    <property type="entry name" value="P-loop containing nucleoside triphosphate hydrolases"/>
    <property type="match status" value="1"/>
</dbReference>
<accession>A0A1B6CUG5</accession>
<dbReference type="GO" id="GO:0005829">
    <property type="term" value="C:cytosol"/>
    <property type="evidence" value="ECO:0007669"/>
    <property type="project" value="TreeGrafter"/>
</dbReference>
<evidence type="ECO:0000256" key="3">
    <source>
        <dbReference type="ARBA" id="ARBA00022801"/>
    </source>
</evidence>
<dbReference type="Pfam" id="PF00270">
    <property type="entry name" value="DEAD"/>
    <property type="match status" value="1"/>
</dbReference>